<feature type="region of interest" description="Disordered" evidence="1">
    <location>
        <begin position="87"/>
        <end position="114"/>
    </location>
</feature>
<name>A0A9P4NTS4_9PEZI</name>
<protein>
    <submittedName>
        <fullName evidence="2">Uncharacterized protein</fullName>
    </submittedName>
</protein>
<sequence length="601" mass="64756">MYHSPDPNYPSPGNKPNAANGFSRPADVIDDIPLRISALLCDEGLHADINIEDLPALARDNLPTVAQAMRRLAARLDAFAQAEEDAFEYEESDGLGGQTEVEESASDDGSNADSYREVLDESATDLEDCDVELEPEEVAEAQMMEESKQNSMEGVDNSTPEVYDEAGFLLESASLAAHTHRESDANSILSFVASLPKDTSGSQEFAEKDEANCLQHRTESLSSGTQIPSDKEVTAGNETSAESSNAQALHLEDLPSPSVLKSFASARAYMRRQANNVDAATSVPQSKTKSLSAVAEIDTLSSGHLHTTATSHDAILESQSINGLSVTCTTGSSLNPLGEYSSSRDPAHVFYDVSVTQANMRADRGSHHLTGEVEEISQNTATSAESPVARISPQLVAKSQEMMRELSIAQLTDLVGGAIDDSLPGLGLDAEMETAQPRTDRLPDKLLAVELGEGQMVQKQITTVYNRSTSPQRFHSPVVGFAEMEELAPFSLSPVTETGPIQTITEGTTSTEEGRSKTAKAKNGLKNALRPFGALVKHTKLRGRSLIGKKVRVRKDSIDPKSLKEKVLSAFEHCPMEDKVMAREFCMEAVVNSLLSEIEDA</sequence>
<evidence type="ECO:0000256" key="1">
    <source>
        <dbReference type="SAM" id="MobiDB-lite"/>
    </source>
</evidence>
<organism evidence="2 3">
    <name type="scientific">Tothia fuscella</name>
    <dbReference type="NCBI Taxonomy" id="1048955"/>
    <lineage>
        <taxon>Eukaryota</taxon>
        <taxon>Fungi</taxon>
        <taxon>Dikarya</taxon>
        <taxon>Ascomycota</taxon>
        <taxon>Pezizomycotina</taxon>
        <taxon>Dothideomycetes</taxon>
        <taxon>Pleosporomycetidae</taxon>
        <taxon>Venturiales</taxon>
        <taxon>Cylindrosympodiaceae</taxon>
        <taxon>Tothia</taxon>
    </lineage>
</organism>
<feature type="compositionally biased region" description="Basic and acidic residues" evidence="1">
    <location>
        <begin position="205"/>
        <end position="219"/>
    </location>
</feature>
<accession>A0A9P4NTS4</accession>
<reference evidence="2" key="1">
    <citation type="journal article" date="2020" name="Stud. Mycol.">
        <title>101 Dothideomycetes genomes: a test case for predicting lifestyles and emergence of pathogens.</title>
        <authorList>
            <person name="Haridas S."/>
            <person name="Albert R."/>
            <person name="Binder M."/>
            <person name="Bloem J."/>
            <person name="Labutti K."/>
            <person name="Salamov A."/>
            <person name="Andreopoulos B."/>
            <person name="Baker S."/>
            <person name="Barry K."/>
            <person name="Bills G."/>
            <person name="Bluhm B."/>
            <person name="Cannon C."/>
            <person name="Castanera R."/>
            <person name="Culley D."/>
            <person name="Daum C."/>
            <person name="Ezra D."/>
            <person name="Gonzalez J."/>
            <person name="Henrissat B."/>
            <person name="Kuo A."/>
            <person name="Liang C."/>
            <person name="Lipzen A."/>
            <person name="Lutzoni F."/>
            <person name="Magnuson J."/>
            <person name="Mondo S."/>
            <person name="Nolan M."/>
            <person name="Ohm R."/>
            <person name="Pangilinan J."/>
            <person name="Park H.-J."/>
            <person name="Ramirez L."/>
            <person name="Alfaro M."/>
            <person name="Sun H."/>
            <person name="Tritt A."/>
            <person name="Yoshinaga Y."/>
            <person name="Zwiers L.-H."/>
            <person name="Turgeon B."/>
            <person name="Goodwin S."/>
            <person name="Spatafora J."/>
            <person name="Crous P."/>
            <person name="Grigoriev I."/>
        </authorList>
    </citation>
    <scope>NUCLEOTIDE SEQUENCE</scope>
    <source>
        <strain evidence="2">CBS 130266</strain>
    </source>
</reference>
<feature type="region of interest" description="Disordered" evidence="1">
    <location>
        <begin position="1"/>
        <end position="24"/>
    </location>
</feature>
<comment type="caution">
    <text evidence="2">The sequence shown here is derived from an EMBL/GenBank/DDBJ whole genome shotgun (WGS) entry which is preliminary data.</text>
</comment>
<dbReference type="EMBL" id="MU007028">
    <property type="protein sequence ID" value="KAF2432054.1"/>
    <property type="molecule type" value="Genomic_DNA"/>
</dbReference>
<dbReference type="Proteomes" id="UP000800235">
    <property type="component" value="Unassembled WGS sequence"/>
</dbReference>
<feature type="region of interest" description="Disordered" evidence="1">
    <location>
        <begin position="199"/>
        <end position="245"/>
    </location>
</feature>
<feature type="compositionally biased region" description="Polar residues" evidence="1">
    <location>
        <begin position="236"/>
        <end position="245"/>
    </location>
</feature>
<gene>
    <name evidence="2" type="ORF">EJ08DRAFT_695854</name>
</gene>
<evidence type="ECO:0000313" key="3">
    <source>
        <dbReference type="Proteomes" id="UP000800235"/>
    </source>
</evidence>
<keyword evidence="3" id="KW-1185">Reference proteome</keyword>
<evidence type="ECO:0000313" key="2">
    <source>
        <dbReference type="EMBL" id="KAF2432054.1"/>
    </source>
</evidence>
<proteinExistence type="predicted"/>
<dbReference type="AlphaFoldDB" id="A0A9P4NTS4"/>